<organism evidence="11 12">
    <name type="scientific">Novosphingobium aquae</name>
    <dbReference type="NCBI Taxonomy" id="3133435"/>
    <lineage>
        <taxon>Bacteria</taxon>
        <taxon>Pseudomonadati</taxon>
        <taxon>Pseudomonadota</taxon>
        <taxon>Alphaproteobacteria</taxon>
        <taxon>Sphingomonadales</taxon>
        <taxon>Sphingomonadaceae</taxon>
        <taxon>Novosphingobium</taxon>
    </lineage>
</organism>
<evidence type="ECO:0000313" key="12">
    <source>
        <dbReference type="Proteomes" id="UP001379235"/>
    </source>
</evidence>
<dbReference type="InterPro" id="IPR036259">
    <property type="entry name" value="MFS_trans_sf"/>
</dbReference>
<evidence type="ECO:0000259" key="10">
    <source>
        <dbReference type="PROSITE" id="PS50850"/>
    </source>
</evidence>
<feature type="transmembrane region" description="Helical" evidence="9">
    <location>
        <begin position="151"/>
        <end position="176"/>
    </location>
</feature>
<dbReference type="PROSITE" id="PS50850">
    <property type="entry name" value="MFS"/>
    <property type="match status" value="1"/>
</dbReference>
<dbReference type="PANTHER" id="PTHR23513">
    <property type="entry name" value="INTEGRAL MEMBRANE EFFLUX PROTEIN-RELATED"/>
    <property type="match status" value="1"/>
</dbReference>
<evidence type="ECO:0000256" key="9">
    <source>
        <dbReference type="SAM" id="Phobius"/>
    </source>
</evidence>
<evidence type="ECO:0000256" key="6">
    <source>
        <dbReference type="ARBA" id="ARBA00023136"/>
    </source>
</evidence>
<feature type="transmembrane region" description="Helical" evidence="9">
    <location>
        <begin position="296"/>
        <end position="325"/>
    </location>
</feature>
<sequence length="423" mass="44573">MTEPTSPFQIAAFRRIWLSRFCAVVATTGMVVILGYQIYDVARSDYAMSIVDASFLLGLLGLAQFVPYALLSPVSGVFADQFDRRRIALFATLLDLLIAGALTYVTAIGTHSLPVLFALAAAHGAARVFLGPSLSAMVPNVVPAPLMPRAIAISSTAWQFGSLIGPTVAGLLFAVLAWSPHALATVLLGLSAVSLLTIGPVPQAASDRETHPIRQYIEGFRFLRRNRFLLGCVTLDLFAVLMGGATALLPVFARDILHVGSEGLGLMRAMPGAGAAVVAFILSWKPIEREVGTKMLVGVGAYGLATVGFGLSTNFVFSLGCLAALGAADMVSVYIRSALEQLSTPDEMRGRVGAISGLFISASNELGEMQSGTVAALLHSAVAAVVFGGVGAILVTVAWAFIFPELKNARTFAPQYREKEQAP</sequence>
<keyword evidence="2" id="KW-0813">Transport</keyword>
<evidence type="ECO:0000256" key="7">
    <source>
        <dbReference type="ARBA" id="ARBA00038075"/>
    </source>
</evidence>
<dbReference type="RefSeq" id="WP_339964864.1">
    <property type="nucleotide sequence ID" value="NZ_JBBHJY010000001.1"/>
</dbReference>
<keyword evidence="4 9" id="KW-0812">Transmembrane</keyword>
<feature type="transmembrane region" description="Helical" evidence="9">
    <location>
        <begin position="21"/>
        <end position="39"/>
    </location>
</feature>
<feature type="transmembrane region" description="Helical" evidence="9">
    <location>
        <begin position="228"/>
        <end position="253"/>
    </location>
</feature>
<keyword evidence="3" id="KW-1003">Cell membrane</keyword>
<keyword evidence="6 9" id="KW-0472">Membrane</keyword>
<feature type="transmembrane region" description="Helical" evidence="9">
    <location>
        <begin position="376"/>
        <end position="402"/>
    </location>
</feature>
<keyword evidence="12" id="KW-1185">Reference proteome</keyword>
<evidence type="ECO:0000256" key="4">
    <source>
        <dbReference type="ARBA" id="ARBA00022692"/>
    </source>
</evidence>
<dbReference type="CDD" id="cd06173">
    <property type="entry name" value="MFS_MefA_like"/>
    <property type="match status" value="1"/>
</dbReference>
<evidence type="ECO:0000256" key="8">
    <source>
        <dbReference type="ARBA" id="ARBA00040914"/>
    </source>
</evidence>
<dbReference type="Pfam" id="PF07690">
    <property type="entry name" value="MFS_1"/>
    <property type="match status" value="1"/>
</dbReference>
<feature type="transmembrane region" description="Helical" evidence="9">
    <location>
        <begin position="87"/>
        <end position="107"/>
    </location>
</feature>
<proteinExistence type="inferred from homology"/>
<dbReference type="Proteomes" id="UP001379235">
    <property type="component" value="Unassembled WGS sequence"/>
</dbReference>
<dbReference type="PANTHER" id="PTHR23513:SF9">
    <property type="entry name" value="ENTEROBACTIN EXPORTER ENTS"/>
    <property type="match status" value="1"/>
</dbReference>
<name>A0ABU8S5G0_9SPHN</name>
<keyword evidence="5 9" id="KW-1133">Transmembrane helix</keyword>
<accession>A0ABU8S5G0</accession>
<dbReference type="InterPro" id="IPR011701">
    <property type="entry name" value="MFS"/>
</dbReference>
<dbReference type="SUPFAM" id="SSF103473">
    <property type="entry name" value="MFS general substrate transporter"/>
    <property type="match status" value="1"/>
</dbReference>
<feature type="transmembrane region" description="Helical" evidence="9">
    <location>
        <begin position="182"/>
        <end position="201"/>
    </location>
</feature>
<dbReference type="Gene3D" id="1.20.1250.20">
    <property type="entry name" value="MFS general substrate transporter like domains"/>
    <property type="match status" value="1"/>
</dbReference>
<feature type="transmembrane region" description="Helical" evidence="9">
    <location>
        <begin position="45"/>
        <end position="66"/>
    </location>
</feature>
<evidence type="ECO:0000256" key="1">
    <source>
        <dbReference type="ARBA" id="ARBA00004651"/>
    </source>
</evidence>
<evidence type="ECO:0000256" key="2">
    <source>
        <dbReference type="ARBA" id="ARBA00022448"/>
    </source>
</evidence>
<reference evidence="11 12" key="1">
    <citation type="submission" date="2024-03" db="EMBL/GenBank/DDBJ databases">
        <authorList>
            <person name="Jo J.-H."/>
        </authorList>
    </citation>
    <scope>NUCLEOTIDE SEQUENCE [LARGE SCALE GENOMIC DNA]</scope>
    <source>
        <strain evidence="11 12">AS3R-12</strain>
    </source>
</reference>
<comment type="caution">
    <text evidence="11">The sequence shown here is derived from an EMBL/GenBank/DDBJ whole genome shotgun (WGS) entry which is preliminary data.</text>
</comment>
<protein>
    <recommendedName>
        <fullName evidence="8">Multidrug efflux pump Tap</fullName>
    </recommendedName>
</protein>
<dbReference type="EMBL" id="JBBHJY010000001">
    <property type="protein sequence ID" value="MEJ6009089.1"/>
    <property type="molecule type" value="Genomic_DNA"/>
</dbReference>
<gene>
    <name evidence="11" type="ORF">WG900_04050</name>
</gene>
<feature type="domain" description="Major facilitator superfamily (MFS) profile" evidence="10">
    <location>
        <begin position="21"/>
        <end position="407"/>
    </location>
</feature>
<feature type="transmembrane region" description="Helical" evidence="9">
    <location>
        <begin position="265"/>
        <end position="284"/>
    </location>
</feature>
<evidence type="ECO:0000313" key="11">
    <source>
        <dbReference type="EMBL" id="MEJ6009089.1"/>
    </source>
</evidence>
<evidence type="ECO:0000256" key="5">
    <source>
        <dbReference type="ARBA" id="ARBA00022989"/>
    </source>
</evidence>
<dbReference type="InterPro" id="IPR020846">
    <property type="entry name" value="MFS_dom"/>
</dbReference>
<comment type="similarity">
    <text evidence="7">Belongs to the major facilitator superfamily. Drug:H(+) antiporter-3 (DHA3) (TC 2.A.1.21) family.</text>
</comment>
<evidence type="ECO:0000256" key="3">
    <source>
        <dbReference type="ARBA" id="ARBA00022475"/>
    </source>
</evidence>
<comment type="subcellular location">
    <subcellularLocation>
        <location evidence="1">Cell membrane</location>
        <topology evidence="1">Multi-pass membrane protein</topology>
    </subcellularLocation>
</comment>